<organism evidence="1 2">
    <name type="scientific">Paenibacillus prosopidis</name>
    <dbReference type="NCBI Taxonomy" id="630520"/>
    <lineage>
        <taxon>Bacteria</taxon>
        <taxon>Bacillati</taxon>
        <taxon>Bacillota</taxon>
        <taxon>Bacilli</taxon>
        <taxon>Bacillales</taxon>
        <taxon>Paenibacillaceae</taxon>
        <taxon>Paenibacillus</taxon>
    </lineage>
</organism>
<name>A0A368W1Q1_9BACL</name>
<evidence type="ECO:0000313" key="2">
    <source>
        <dbReference type="Proteomes" id="UP000252415"/>
    </source>
</evidence>
<gene>
    <name evidence="1" type="ORF">DFP97_10741</name>
</gene>
<sequence length="164" mass="18661">MSAKLKMKIRNVKTTRKSTKRARVSSTCTCRDDQQVAGQQVAGQKSAGQQVAGQQVAGQRSCGRRQDPAVDAMQEAGKELSDIFRQLRNEDVAERFVRAIRCRDARAVQMLLDCNCRVVDFFSTRDQDCVRICCAFGRYSDVTTTFDICVRSIQDDCRRNNFWF</sequence>
<reference evidence="1 2" key="1">
    <citation type="submission" date="2018-07" db="EMBL/GenBank/DDBJ databases">
        <title>Genomic Encyclopedia of Type Strains, Phase III (KMG-III): the genomes of soil and plant-associated and newly described type strains.</title>
        <authorList>
            <person name="Whitman W."/>
        </authorList>
    </citation>
    <scope>NUCLEOTIDE SEQUENCE [LARGE SCALE GENOMIC DNA]</scope>
    <source>
        <strain evidence="1 2">CECT 7506</strain>
    </source>
</reference>
<evidence type="ECO:0000313" key="1">
    <source>
        <dbReference type="EMBL" id="RCW47842.1"/>
    </source>
</evidence>
<protein>
    <submittedName>
        <fullName evidence="1">Uncharacterized protein</fullName>
    </submittedName>
</protein>
<dbReference type="Proteomes" id="UP000252415">
    <property type="component" value="Unassembled WGS sequence"/>
</dbReference>
<keyword evidence="2" id="KW-1185">Reference proteome</keyword>
<dbReference type="RefSeq" id="WP_114380259.1">
    <property type="nucleotide sequence ID" value="NZ_QPJD01000007.1"/>
</dbReference>
<dbReference type="AlphaFoldDB" id="A0A368W1Q1"/>
<proteinExistence type="predicted"/>
<accession>A0A368W1Q1</accession>
<dbReference type="OrthoDB" id="2620714at2"/>
<comment type="caution">
    <text evidence="1">The sequence shown here is derived from an EMBL/GenBank/DDBJ whole genome shotgun (WGS) entry which is preliminary data.</text>
</comment>
<dbReference type="EMBL" id="QPJD01000007">
    <property type="protein sequence ID" value="RCW47842.1"/>
    <property type="molecule type" value="Genomic_DNA"/>
</dbReference>